<keyword evidence="1" id="KW-0808">Transferase</keyword>
<dbReference type="PANTHER" id="PTHR37816">
    <property type="entry name" value="YALI0E33011P"/>
    <property type="match status" value="1"/>
</dbReference>
<evidence type="ECO:0000313" key="1">
    <source>
        <dbReference type="EMBL" id="MDQ0506371.1"/>
    </source>
</evidence>
<proteinExistence type="predicted"/>
<protein>
    <submittedName>
        <fullName evidence="1">Adenylate kinase family enzyme</fullName>
    </submittedName>
</protein>
<accession>A0ABU0LGV1</accession>
<sequence>MLPADVLTRTLIIGNSGAGKSGLAQHLAARLRCPAFDLDHIHWEPGGYGRARDKAATLALVRDAAAGACWIIEGVSGRLARIAAPRATAMIWSAIPVAECLDNLRRRGVRRGRGWTT</sequence>
<keyword evidence="2" id="KW-1185">Reference proteome</keyword>
<dbReference type="RefSeq" id="WP_237346652.1">
    <property type="nucleotide sequence ID" value="NZ_JABWGX010000021.1"/>
</dbReference>
<gene>
    <name evidence="1" type="ORF">QOZ94_003180</name>
</gene>
<dbReference type="InterPro" id="IPR052922">
    <property type="entry name" value="Cytidylate_Kinase-2"/>
</dbReference>
<dbReference type="InterPro" id="IPR027417">
    <property type="entry name" value="P-loop_NTPase"/>
</dbReference>
<organism evidence="1 2">
    <name type="scientific">Xanthobacter agilis</name>
    <dbReference type="NCBI Taxonomy" id="47492"/>
    <lineage>
        <taxon>Bacteria</taxon>
        <taxon>Pseudomonadati</taxon>
        <taxon>Pseudomonadota</taxon>
        <taxon>Alphaproteobacteria</taxon>
        <taxon>Hyphomicrobiales</taxon>
        <taxon>Xanthobacteraceae</taxon>
        <taxon>Xanthobacter</taxon>
    </lineage>
</organism>
<dbReference type="SUPFAM" id="SSF52540">
    <property type="entry name" value="P-loop containing nucleoside triphosphate hydrolases"/>
    <property type="match status" value="1"/>
</dbReference>
<dbReference type="EMBL" id="JAUSVY010000007">
    <property type="protein sequence ID" value="MDQ0506371.1"/>
    <property type="molecule type" value="Genomic_DNA"/>
</dbReference>
<dbReference type="Proteomes" id="UP001241747">
    <property type="component" value="Unassembled WGS sequence"/>
</dbReference>
<name>A0ABU0LGV1_XANAG</name>
<keyword evidence="1" id="KW-0418">Kinase</keyword>
<reference evidence="1 2" key="1">
    <citation type="submission" date="2023-07" db="EMBL/GenBank/DDBJ databases">
        <title>Genomic Encyclopedia of Type Strains, Phase IV (KMG-IV): sequencing the most valuable type-strain genomes for metagenomic binning, comparative biology and taxonomic classification.</title>
        <authorList>
            <person name="Goeker M."/>
        </authorList>
    </citation>
    <scope>NUCLEOTIDE SEQUENCE [LARGE SCALE GENOMIC DNA]</scope>
    <source>
        <strain evidence="1 2">DSM 3770</strain>
    </source>
</reference>
<evidence type="ECO:0000313" key="2">
    <source>
        <dbReference type="Proteomes" id="UP001241747"/>
    </source>
</evidence>
<dbReference type="PANTHER" id="PTHR37816:SF1">
    <property type="entry name" value="TOXIN"/>
    <property type="match status" value="1"/>
</dbReference>
<dbReference type="Gene3D" id="3.40.50.300">
    <property type="entry name" value="P-loop containing nucleotide triphosphate hydrolases"/>
    <property type="match status" value="1"/>
</dbReference>
<dbReference type="GO" id="GO:0016301">
    <property type="term" value="F:kinase activity"/>
    <property type="evidence" value="ECO:0007669"/>
    <property type="project" value="UniProtKB-KW"/>
</dbReference>
<comment type="caution">
    <text evidence="1">The sequence shown here is derived from an EMBL/GenBank/DDBJ whole genome shotgun (WGS) entry which is preliminary data.</text>
</comment>